<accession>A0A2N9LH68</accession>
<keyword evidence="1" id="KW-0238">DNA-binding</keyword>
<reference evidence="4" key="1">
    <citation type="submission" date="2018-02" db="EMBL/GenBank/DDBJ databases">
        <authorList>
            <person name="Hausmann B."/>
        </authorList>
    </citation>
    <scope>NUCLEOTIDE SEQUENCE [LARGE SCALE GENOMIC DNA]</scope>
    <source>
        <strain evidence="4">Peat soil MAG SbA5</strain>
    </source>
</reference>
<gene>
    <name evidence="3" type="ORF">SBA5_340010</name>
</gene>
<dbReference type="CDD" id="cd00093">
    <property type="entry name" value="HTH_XRE"/>
    <property type="match status" value="1"/>
</dbReference>
<organism evidence="3 4">
    <name type="scientific">Candidatus Sulfuritelmatomonas gaucii</name>
    <dbReference type="NCBI Taxonomy" id="2043161"/>
    <lineage>
        <taxon>Bacteria</taxon>
        <taxon>Pseudomonadati</taxon>
        <taxon>Acidobacteriota</taxon>
        <taxon>Terriglobia</taxon>
        <taxon>Terriglobales</taxon>
        <taxon>Acidobacteriaceae</taxon>
        <taxon>Candidatus Sulfuritelmatomonas</taxon>
    </lineage>
</organism>
<dbReference type="PANTHER" id="PTHR36924:SF1">
    <property type="entry name" value="ANTITOXIN HIGA-1"/>
    <property type="match status" value="1"/>
</dbReference>
<dbReference type="PROSITE" id="PS50943">
    <property type="entry name" value="HTH_CROC1"/>
    <property type="match status" value="1"/>
</dbReference>
<evidence type="ECO:0000313" key="3">
    <source>
        <dbReference type="EMBL" id="SPE22483.1"/>
    </source>
</evidence>
<dbReference type="InterPro" id="IPR010982">
    <property type="entry name" value="Lambda_DNA-bd_dom_sf"/>
</dbReference>
<dbReference type="Gene3D" id="1.10.260.40">
    <property type="entry name" value="lambda repressor-like DNA-binding domains"/>
    <property type="match status" value="1"/>
</dbReference>
<dbReference type="InterPro" id="IPR001387">
    <property type="entry name" value="Cro/C1-type_HTH"/>
</dbReference>
<dbReference type="AlphaFoldDB" id="A0A2N9LH68"/>
<evidence type="ECO:0000259" key="2">
    <source>
        <dbReference type="PROSITE" id="PS50943"/>
    </source>
</evidence>
<dbReference type="SMART" id="SM00530">
    <property type="entry name" value="HTH_XRE"/>
    <property type="match status" value="1"/>
</dbReference>
<evidence type="ECO:0000256" key="1">
    <source>
        <dbReference type="ARBA" id="ARBA00023125"/>
    </source>
</evidence>
<evidence type="ECO:0000313" key="4">
    <source>
        <dbReference type="Proteomes" id="UP000239735"/>
    </source>
</evidence>
<sequence>MPQMYNPAHPGRVLREWLGDMQVSETAAKLHVSRVTLSRILNGKAGISAEMSLRLSDALGTSSTLWIDLQTQYDLWQASRKRRPKIQLFKKVA</sequence>
<dbReference type="PANTHER" id="PTHR36924">
    <property type="entry name" value="ANTITOXIN HIGA-1"/>
    <property type="match status" value="1"/>
</dbReference>
<dbReference type="NCBIfam" id="TIGR02607">
    <property type="entry name" value="antidote_HigA"/>
    <property type="match status" value="1"/>
</dbReference>
<protein>
    <submittedName>
        <fullName evidence="3">Proteic killer active protein</fullName>
    </submittedName>
</protein>
<dbReference type="Proteomes" id="UP000239735">
    <property type="component" value="Unassembled WGS sequence"/>
</dbReference>
<dbReference type="EMBL" id="OKRB01000091">
    <property type="protein sequence ID" value="SPE22483.1"/>
    <property type="molecule type" value="Genomic_DNA"/>
</dbReference>
<dbReference type="GO" id="GO:0003677">
    <property type="term" value="F:DNA binding"/>
    <property type="evidence" value="ECO:0007669"/>
    <property type="project" value="UniProtKB-KW"/>
</dbReference>
<name>A0A2N9LH68_9BACT</name>
<dbReference type="Pfam" id="PF01381">
    <property type="entry name" value="HTH_3"/>
    <property type="match status" value="1"/>
</dbReference>
<dbReference type="SUPFAM" id="SSF47413">
    <property type="entry name" value="lambda repressor-like DNA-binding domains"/>
    <property type="match status" value="1"/>
</dbReference>
<dbReference type="InterPro" id="IPR013430">
    <property type="entry name" value="Toxin_antidote_HigA"/>
</dbReference>
<dbReference type="OrthoDB" id="5297543at2"/>
<feature type="domain" description="HTH cro/C1-type" evidence="2">
    <location>
        <begin position="24"/>
        <end position="66"/>
    </location>
</feature>
<proteinExistence type="predicted"/>